<sequence length="533" mass="59954">MKKVHDVGAPTSALEAAAPAIALFNIGTPVQASSTKNLRQSTSFGTLAHSKSLQSKPTESNKPKSRPIVYGTARSKAKDIKKPITQSLPLAFPANSNFTFNLANADANRATTGMNAARAIHILPTDVLILVARFIEPNRHHRVLKVLSLVSRVLNVAIAPILYRRLRLFHLKEAYDFALHFRHPTSVVSLEMFLTPDPLDAKWLPPNADWVGRLADKLNEMEGLVSLNVKRCKDDTILETIARHSNNPSFLPALQRVSLGSWHNFTRFATAGRSLACYGLTFDIHNPSDYENMDQQLATLNLSSKLVLELKLTVNFTDRFQVHVGSSGDYREKIIRSAVCHFPRLQTLVLRFQHRNDSGIRQYKPEPTDILTLIPHKMTSLSHLDLFDLRSSEYRAEAIVQVANELSAEEGLCPRLKFLGLDGLLWKRTPDSLSPQQIATELSCLVLNEQKRNVPLKDCCNQASPDIPLLKVSWTPSPSNPRGLKWWANRAQELFPPSRQKALLLLREWMLHYWDPAHVPADDSVLDRAVPRW</sequence>
<name>A0A0B7FEC1_THACB</name>
<keyword evidence="3" id="KW-1185">Reference proteome</keyword>
<protein>
    <recommendedName>
        <fullName evidence="4">F-box domain-containing protein</fullName>
    </recommendedName>
</protein>
<dbReference type="AlphaFoldDB" id="A0A0B7FEC1"/>
<dbReference type="SUPFAM" id="SSF52047">
    <property type="entry name" value="RNI-like"/>
    <property type="match status" value="1"/>
</dbReference>
<gene>
    <name evidence="2" type="ORF">RSOLAG1IB_07777</name>
</gene>
<dbReference type="OrthoDB" id="3181196at2759"/>
<reference evidence="2 3" key="1">
    <citation type="submission" date="2014-11" db="EMBL/GenBank/DDBJ databases">
        <authorList>
            <person name="Wibberg Daniel"/>
        </authorList>
    </citation>
    <scope>NUCLEOTIDE SEQUENCE [LARGE SCALE GENOMIC DNA]</scope>
    <source>
        <strain evidence="2">Rhizoctonia solani AG1-IB 7/3/14</strain>
    </source>
</reference>
<accession>A0A0B7FEC1</accession>
<dbReference type="EMBL" id="LN679121">
    <property type="protein sequence ID" value="CEL56391.1"/>
    <property type="molecule type" value="Genomic_DNA"/>
</dbReference>
<feature type="region of interest" description="Disordered" evidence="1">
    <location>
        <begin position="46"/>
        <end position="67"/>
    </location>
</feature>
<proteinExistence type="predicted"/>
<evidence type="ECO:0000313" key="2">
    <source>
        <dbReference type="EMBL" id="CEL56391.1"/>
    </source>
</evidence>
<evidence type="ECO:0000256" key="1">
    <source>
        <dbReference type="SAM" id="MobiDB-lite"/>
    </source>
</evidence>
<feature type="compositionally biased region" description="Polar residues" evidence="1">
    <location>
        <begin position="46"/>
        <end position="60"/>
    </location>
</feature>
<dbReference type="Proteomes" id="UP000059188">
    <property type="component" value="Unassembled WGS sequence"/>
</dbReference>
<evidence type="ECO:0000313" key="3">
    <source>
        <dbReference type="Proteomes" id="UP000059188"/>
    </source>
</evidence>
<evidence type="ECO:0008006" key="4">
    <source>
        <dbReference type="Google" id="ProtNLM"/>
    </source>
</evidence>
<organism evidence="2 3">
    <name type="scientific">Thanatephorus cucumeris (strain AG1-IB / isolate 7/3/14)</name>
    <name type="common">Lettuce bottom rot fungus</name>
    <name type="synonym">Rhizoctonia solani</name>
    <dbReference type="NCBI Taxonomy" id="1108050"/>
    <lineage>
        <taxon>Eukaryota</taxon>
        <taxon>Fungi</taxon>
        <taxon>Dikarya</taxon>
        <taxon>Basidiomycota</taxon>
        <taxon>Agaricomycotina</taxon>
        <taxon>Agaricomycetes</taxon>
        <taxon>Cantharellales</taxon>
        <taxon>Ceratobasidiaceae</taxon>
        <taxon>Rhizoctonia</taxon>
        <taxon>Rhizoctonia solani AG-1</taxon>
    </lineage>
</organism>